<dbReference type="PANTHER" id="PTHR43539:SF68">
    <property type="entry name" value="FLAVIN-BINDING MONOOXYGENASE-LIKE PROTEIN (AFU_ORTHOLOGUE AFUA_4G09220)"/>
    <property type="match status" value="1"/>
</dbReference>
<dbReference type="GO" id="GO:0050661">
    <property type="term" value="F:NADP binding"/>
    <property type="evidence" value="ECO:0007669"/>
    <property type="project" value="InterPro"/>
</dbReference>
<proteinExistence type="predicted"/>
<dbReference type="Gene3D" id="3.50.50.60">
    <property type="entry name" value="FAD/NAD(P)-binding domain"/>
    <property type="match status" value="2"/>
</dbReference>
<dbReference type="EMBL" id="ML213600">
    <property type="protein sequence ID" value="TFK39171.1"/>
    <property type="molecule type" value="Genomic_DNA"/>
</dbReference>
<dbReference type="GO" id="GO:0004499">
    <property type="term" value="F:N,N-dimethylaniline monooxygenase activity"/>
    <property type="evidence" value="ECO:0007669"/>
    <property type="project" value="InterPro"/>
</dbReference>
<evidence type="ECO:0000256" key="1">
    <source>
        <dbReference type="ARBA" id="ARBA00022630"/>
    </source>
</evidence>
<gene>
    <name evidence="4" type="ORF">BDQ12DRAFT_682288</name>
</gene>
<dbReference type="Proteomes" id="UP000308652">
    <property type="component" value="Unassembled WGS sequence"/>
</dbReference>
<name>A0A5C3MDF1_9AGAR</name>
<accession>A0A5C3MDF1</accession>
<dbReference type="InterPro" id="IPR050982">
    <property type="entry name" value="Auxin_biosynth/cation_transpt"/>
</dbReference>
<dbReference type="SUPFAM" id="SSF51905">
    <property type="entry name" value="FAD/NAD(P)-binding domain"/>
    <property type="match status" value="1"/>
</dbReference>
<keyword evidence="4" id="KW-0503">Monooxygenase</keyword>
<keyword evidence="3" id="KW-0560">Oxidoreductase</keyword>
<keyword evidence="2" id="KW-0274">FAD</keyword>
<dbReference type="InterPro" id="IPR020946">
    <property type="entry name" value="Flavin_mOase-like"/>
</dbReference>
<sequence>MNRSVPMNKAEDISRTWLEDFAQLLTKTENVEEGVTKTFLPDGWLRDLLIFTWDNRSLNGLRKIACYLQENLPRSVISNIELDHHSELAPKYLPLNDTLKCVCSGFKFSTTVANGHGFFRLVEEGPGCWKAATVFIMADSLKGHEELGYELGVYGGHTLSWTDVQAERRKSVEVDPYVLIIGGGQTGLNIGARFRQMKIPALIIEQNNRIGDNWRKRYPTLTLHTPRSYSPMLYQPFPKNWPLYSPRDKIADWLEQYASSQDLTAWTNARAEPIPVYDSKAKRWSVTIIHDGTSIELHPVHIVVATGMLGIPRVPSPTDQNIFKGVVFHASKYEGGKLFSGKRAIIVGAGNTSADICQDLVFHGASSVTMIQRSSTCIVASSTTRDDLLRGWPEGGSVDIADLKAAAIPFLYLKKVLTEHAEEAIAKEKELHDMLRKGGLNVSFGTGGSGCFPLVFEKAGNYWLDVGCAELIGSGRVKVKHGVEIAKFIEDSVIFTDGTSLKADLVVFATGYHTMHDGLKTLFGAEIMDQTGPIWGVDEEGEARGCYRPSGHPGLWFGAGDFYYSRFYSKQLALIIKAIQIGLV</sequence>
<dbReference type="OrthoDB" id="74360at2759"/>
<dbReference type="AlphaFoldDB" id="A0A5C3MDF1"/>
<dbReference type="PANTHER" id="PTHR43539">
    <property type="entry name" value="FLAVIN-BINDING MONOOXYGENASE-LIKE PROTEIN (AFU_ORTHOLOGUE AFUA_4G09220)"/>
    <property type="match status" value="1"/>
</dbReference>
<keyword evidence="1" id="KW-0285">Flavoprotein</keyword>
<evidence type="ECO:0000313" key="5">
    <source>
        <dbReference type="Proteomes" id="UP000308652"/>
    </source>
</evidence>
<evidence type="ECO:0000313" key="4">
    <source>
        <dbReference type="EMBL" id="TFK39171.1"/>
    </source>
</evidence>
<evidence type="ECO:0000256" key="3">
    <source>
        <dbReference type="ARBA" id="ARBA00023002"/>
    </source>
</evidence>
<organism evidence="4 5">
    <name type="scientific">Crucibulum laeve</name>
    <dbReference type="NCBI Taxonomy" id="68775"/>
    <lineage>
        <taxon>Eukaryota</taxon>
        <taxon>Fungi</taxon>
        <taxon>Dikarya</taxon>
        <taxon>Basidiomycota</taxon>
        <taxon>Agaricomycotina</taxon>
        <taxon>Agaricomycetes</taxon>
        <taxon>Agaricomycetidae</taxon>
        <taxon>Agaricales</taxon>
        <taxon>Agaricineae</taxon>
        <taxon>Nidulariaceae</taxon>
        <taxon>Crucibulum</taxon>
    </lineage>
</organism>
<dbReference type="GO" id="GO:0050660">
    <property type="term" value="F:flavin adenine dinucleotide binding"/>
    <property type="evidence" value="ECO:0007669"/>
    <property type="project" value="InterPro"/>
</dbReference>
<dbReference type="InterPro" id="IPR036188">
    <property type="entry name" value="FAD/NAD-bd_sf"/>
</dbReference>
<keyword evidence="5" id="KW-1185">Reference proteome</keyword>
<protein>
    <submittedName>
        <fullName evidence="4">Dimethylaniline monooxygenase</fullName>
    </submittedName>
</protein>
<evidence type="ECO:0000256" key="2">
    <source>
        <dbReference type="ARBA" id="ARBA00022827"/>
    </source>
</evidence>
<dbReference type="STRING" id="68775.A0A5C3MDF1"/>
<reference evidence="4 5" key="1">
    <citation type="journal article" date="2019" name="Nat. Ecol. Evol.">
        <title>Megaphylogeny resolves global patterns of mushroom evolution.</title>
        <authorList>
            <person name="Varga T."/>
            <person name="Krizsan K."/>
            <person name="Foldi C."/>
            <person name="Dima B."/>
            <person name="Sanchez-Garcia M."/>
            <person name="Sanchez-Ramirez S."/>
            <person name="Szollosi G.J."/>
            <person name="Szarkandi J.G."/>
            <person name="Papp V."/>
            <person name="Albert L."/>
            <person name="Andreopoulos W."/>
            <person name="Angelini C."/>
            <person name="Antonin V."/>
            <person name="Barry K.W."/>
            <person name="Bougher N.L."/>
            <person name="Buchanan P."/>
            <person name="Buyck B."/>
            <person name="Bense V."/>
            <person name="Catcheside P."/>
            <person name="Chovatia M."/>
            <person name="Cooper J."/>
            <person name="Damon W."/>
            <person name="Desjardin D."/>
            <person name="Finy P."/>
            <person name="Geml J."/>
            <person name="Haridas S."/>
            <person name="Hughes K."/>
            <person name="Justo A."/>
            <person name="Karasinski D."/>
            <person name="Kautmanova I."/>
            <person name="Kiss B."/>
            <person name="Kocsube S."/>
            <person name="Kotiranta H."/>
            <person name="LaButti K.M."/>
            <person name="Lechner B.E."/>
            <person name="Liimatainen K."/>
            <person name="Lipzen A."/>
            <person name="Lukacs Z."/>
            <person name="Mihaltcheva S."/>
            <person name="Morgado L.N."/>
            <person name="Niskanen T."/>
            <person name="Noordeloos M.E."/>
            <person name="Ohm R.A."/>
            <person name="Ortiz-Santana B."/>
            <person name="Ovrebo C."/>
            <person name="Racz N."/>
            <person name="Riley R."/>
            <person name="Savchenko A."/>
            <person name="Shiryaev A."/>
            <person name="Soop K."/>
            <person name="Spirin V."/>
            <person name="Szebenyi C."/>
            <person name="Tomsovsky M."/>
            <person name="Tulloss R.E."/>
            <person name="Uehling J."/>
            <person name="Grigoriev I.V."/>
            <person name="Vagvolgyi C."/>
            <person name="Papp T."/>
            <person name="Martin F.M."/>
            <person name="Miettinen O."/>
            <person name="Hibbett D.S."/>
            <person name="Nagy L.G."/>
        </authorList>
    </citation>
    <scope>NUCLEOTIDE SEQUENCE [LARGE SCALE GENOMIC DNA]</scope>
    <source>
        <strain evidence="4 5">CBS 166.37</strain>
    </source>
</reference>
<dbReference type="Pfam" id="PF00743">
    <property type="entry name" value="FMO-like"/>
    <property type="match status" value="1"/>
</dbReference>